<sequence>MSANAEAAWAGLAAVVRTRVSRDVMARQARTAGRLFIGGLRYPRGMLGAEALRLPQSKSPHPGKKHGDIPITG</sequence>
<comment type="caution">
    <text evidence="2">The sequence shown here is derived from an EMBL/GenBank/DDBJ whole genome shotgun (WGS) entry which is preliminary data.</text>
</comment>
<organism evidence="2 3">
    <name type="scientific">Mangrovihabitans endophyticus</name>
    <dbReference type="NCBI Taxonomy" id="1751298"/>
    <lineage>
        <taxon>Bacteria</taxon>
        <taxon>Bacillati</taxon>
        <taxon>Actinomycetota</taxon>
        <taxon>Actinomycetes</taxon>
        <taxon>Micromonosporales</taxon>
        <taxon>Micromonosporaceae</taxon>
        <taxon>Mangrovihabitans</taxon>
    </lineage>
</organism>
<dbReference type="Proteomes" id="UP000656042">
    <property type="component" value="Unassembled WGS sequence"/>
</dbReference>
<dbReference type="EMBL" id="BMMX01000005">
    <property type="protein sequence ID" value="GGK84379.1"/>
    <property type="molecule type" value="Genomic_DNA"/>
</dbReference>
<evidence type="ECO:0000313" key="3">
    <source>
        <dbReference type="Proteomes" id="UP000656042"/>
    </source>
</evidence>
<feature type="region of interest" description="Disordered" evidence="1">
    <location>
        <begin position="53"/>
        <end position="73"/>
    </location>
</feature>
<protein>
    <submittedName>
        <fullName evidence="2">Uncharacterized protein</fullName>
    </submittedName>
</protein>
<proteinExistence type="predicted"/>
<evidence type="ECO:0000256" key="1">
    <source>
        <dbReference type="SAM" id="MobiDB-lite"/>
    </source>
</evidence>
<gene>
    <name evidence="2" type="ORF">GCM10012284_18210</name>
</gene>
<reference evidence="2" key="2">
    <citation type="submission" date="2020-09" db="EMBL/GenBank/DDBJ databases">
        <authorList>
            <person name="Sun Q."/>
            <person name="Zhou Y."/>
        </authorList>
    </citation>
    <scope>NUCLEOTIDE SEQUENCE</scope>
    <source>
        <strain evidence="2">CGMCC 4.7299</strain>
    </source>
</reference>
<accession>A0A8J3BZE2</accession>
<reference evidence="2" key="1">
    <citation type="journal article" date="2014" name="Int. J. Syst. Evol. Microbiol.">
        <title>Complete genome sequence of Corynebacterium casei LMG S-19264T (=DSM 44701T), isolated from a smear-ripened cheese.</title>
        <authorList>
            <consortium name="US DOE Joint Genome Institute (JGI-PGF)"/>
            <person name="Walter F."/>
            <person name="Albersmeier A."/>
            <person name="Kalinowski J."/>
            <person name="Ruckert C."/>
        </authorList>
    </citation>
    <scope>NUCLEOTIDE SEQUENCE</scope>
    <source>
        <strain evidence="2">CGMCC 4.7299</strain>
    </source>
</reference>
<dbReference type="AlphaFoldDB" id="A0A8J3BZE2"/>
<evidence type="ECO:0000313" key="2">
    <source>
        <dbReference type="EMBL" id="GGK84379.1"/>
    </source>
</evidence>
<keyword evidence="3" id="KW-1185">Reference proteome</keyword>
<name>A0A8J3BZE2_9ACTN</name>